<dbReference type="InterPro" id="IPR050757">
    <property type="entry name" value="Collagen_mod_GT25"/>
</dbReference>
<keyword evidence="12" id="KW-0408">Iron</keyword>
<keyword evidence="7" id="KW-0732">Signal</keyword>
<evidence type="ECO:0000256" key="7">
    <source>
        <dbReference type="ARBA" id="ARBA00022729"/>
    </source>
</evidence>
<keyword evidence="13" id="KW-0472">Membrane</keyword>
<dbReference type="InterPro" id="IPR006620">
    <property type="entry name" value="Pro_4_hyd_alph"/>
</dbReference>
<name>A0A8J9W5T9_BRALA</name>
<dbReference type="EC" id="1.14.11.4" evidence="5"/>
<evidence type="ECO:0000256" key="6">
    <source>
        <dbReference type="ARBA" id="ARBA00022723"/>
    </source>
</evidence>
<dbReference type="PROSITE" id="PS01325">
    <property type="entry name" value="LYS_HYDROXYLASE"/>
    <property type="match status" value="1"/>
</dbReference>
<comment type="subcellular location">
    <subcellularLocation>
        <location evidence="3">Endoplasmic reticulum membrane</location>
        <topology evidence="3">Peripheral membrane protein</topology>
        <orientation evidence="3">Lumenal side</orientation>
    </subcellularLocation>
    <subcellularLocation>
        <location evidence="4">Rough endoplasmic reticulum</location>
    </subcellularLocation>
</comment>
<keyword evidence="14" id="KW-0325">Glycoprotein</keyword>
<dbReference type="PANTHER" id="PTHR10730:SF45">
    <property type="entry name" value="PROCOLLAGEN-LYSINE,2-OXOGLUTARATE 5-DIOXYGENASE"/>
    <property type="match status" value="1"/>
</dbReference>
<keyword evidence="11" id="KW-0560">Oxidoreductase</keyword>
<dbReference type="InterPro" id="IPR044861">
    <property type="entry name" value="IPNS-like_FE2OG_OXY"/>
</dbReference>
<dbReference type="GO" id="GO:0031418">
    <property type="term" value="F:L-ascorbic acid binding"/>
    <property type="evidence" value="ECO:0007669"/>
    <property type="project" value="UniProtKB-KW"/>
</dbReference>
<evidence type="ECO:0000313" key="17">
    <source>
        <dbReference type="EMBL" id="CAH1240776.1"/>
    </source>
</evidence>
<evidence type="ECO:0000256" key="2">
    <source>
        <dbReference type="ARBA" id="ARBA00001961"/>
    </source>
</evidence>
<proteinExistence type="predicted"/>
<organism evidence="17 18">
    <name type="scientific">Branchiostoma lanceolatum</name>
    <name type="common">Common lancelet</name>
    <name type="synonym">Amphioxus lanceolatum</name>
    <dbReference type="NCBI Taxonomy" id="7740"/>
    <lineage>
        <taxon>Eukaryota</taxon>
        <taxon>Metazoa</taxon>
        <taxon>Chordata</taxon>
        <taxon>Cephalochordata</taxon>
        <taxon>Leptocardii</taxon>
        <taxon>Amphioxiformes</taxon>
        <taxon>Branchiostomatidae</taxon>
        <taxon>Branchiostoma</taxon>
    </lineage>
</organism>
<dbReference type="PROSITE" id="PS51471">
    <property type="entry name" value="FE2OG_OXY"/>
    <property type="match status" value="1"/>
</dbReference>
<feature type="domain" description="Fe2OG dioxygenase" evidence="16">
    <location>
        <begin position="652"/>
        <end position="745"/>
    </location>
</feature>
<evidence type="ECO:0000256" key="14">
    <source>
        <dbReference type="ARBA" id="ARBA00023180"/>
    </source>
</evidence>
<accession>A0A8J9W5T9</accession>
<dbReference type="InterPro" id="IPR029044">
    <property type="entry name" value="Nucleotide-diphossugar_trans"/>
</dbReference>
<evidence type="ECO:0000256" key="13">
    <source>
        <dbReference type="ARBA" id="ARBA00023136"/>
    </source>
</evidence>
<evidence type="ECO:0000259" key="16">
    <source>
        <dbReference type="PROSITE" id="PS51471"/>
    </source>
</evidence>
<keyword evidence="10" id="KW-0223">Dioxygenase</keyword>
<keyword evidence="9" id="KW-0847">Vitamin C</keyword>
<dbReference type="Pfam" id="PF25342">
    <property type="entry name" value="GT_PLOD"/>
    <property type="match status" value="1"/>
</dbReference>
<dbReference type="PANTHER" id="PTHR10730">
    <property type="entry name" value="PROCOLLAGEN-LYSINE,2-OXOGLUTARATE 5-DIOXYGENASE/GLYCOSYLTRANSFERASE 25 FAMILY MEMBER"/>
    <property type="match status" value="1"/>
</dbReference>
<dbReference type="InterPro" id="IPR057589">
    <property type="entry name" value="GT_PLOD"/>
</dbReference>
<keyword evidence="6" id="KW-0479">Metal-binding</keyword>
<dbReference type="InterPro" id="IPR001006">
    <property type="entry name" value="Procol_lys_dOase"/>
</dbReference>
<protein>
    <recommendedName>
        <fullName evidence="5">procollagen-lysine 5-dioxygenase</fullName>
        <ecNumber evidence="5">1.14.11.4</ecNumber>
    </recommendedName>
</protein>
<evidence type="ECO:0000313" key="18">
    <source>
        <dbReference type="Proteomes" id="UP000838412"/>
    </source>
</evidence>
<dbReference type="EMBL" id="OV696696">
    <property type="protein sequence ID" value="CAH1240776.1"/>
    <property type="molecule type" value="Genomic_DNA"/>
</dbReference>
<dbReference type="GO" id="GO:0005506">
    <property type="term" value="F:iron ion binding"/>
    <property type="evidence" value="ECO:0007669"/>
    <property type="project" value="InterPro"/>
</dbReference>
<dbReference type="OrthoDB" id="69177at2759"/>
<dbReference type="SUPFAM" id="SSF53448">
    <property type="entry name" value="Nucleotide-diphospho-sugar transferases"/>
    <property type="match status" value="1"/>
</dbReference>
<reference evidence="17" key="1">
    <citation type="submission" date="2022-01" db="EMBL/GenBank/DDBJ databases">
        <authorList>
            <person name="Braso-Vives M."/>
        </authorList>
    </citation>
    <scope>NUCLEOTIDE SEQUENCE</scope>
</reference>
<gene>
    <name evidence="17" type="primary">PLOD1</name>
    <name evidence="17" type="ORF">BLAG_LOCUS4608</name>
</gene>
<dbReference type="InterPro" id="IPR005123">
    <property type="entry name" value="Oxoglu/Fe-dep_dioxygenase_dom"/>
</dbReference>
<evidence type="ECO:0000256" key="3">
    <source>
        <dbReference type="ARBA" id="ARBA00004367"/>
    </source>
</evidence>
<evidence type="ECO:0000256" key="11">
    <source>
        <dbReference type="ARBA" id="ARBA00023002"/>
    </source>
</evidence>
<evidence type="ECO:0000256" key="5">
    <source>
        <dbReference type="ARBA" id="ARBA00012264"/>
    </source>
</evidence>
<keyword evidence="8" id="KW-0256">Endoplasmic reticulum</keyword>
<evidence type="ECO:0000256" key="4">
    <source>
        <dbReference type="ARBA" id="ARBA00004427"/>
    </source>
</evidence>
<evidence type="ECO:0000256" key="1">
    <source>
        <dbReference type="ARBA" id="ARBA00001954"/>
    </source>
</evidence>
<comment type="catalytic activity">
    <reaction evidence="15">
        <text>L-lysyl-[collagen] + 2-oxoglutarate + O2 = (5R)-5-hydroxy-L-lysyl-[collagen] + succinate + CO2</text>
        <dbReference type="Rhea" id="RHEA:16569"/>
        <dbReference type="Rhea" id="RHEA-COMP:12751"/>
        <dbReference type="Rhea" id="RHEA-COMP:12752"/>
        <dbReference type="ChEBI" id="CHEBI:15379"/>
        <dbReference type="ChEBI" id="CHEBI:16526"/>
        <dbReference type="ChEBI" id="CHEBI:16810"/>
        <dbReference type="ChEBI" id="CHEBI:29969"/>
        <dbReference type="ChEBI" id="CHEBI:30031"/>
        <dbReference type="ChEBI" id="CHEBI:133442"/>
        <dbReference type="EC" id="1.14.11.4"/>
    </reaction>
</comment>
<comment type="cofactor">
    <cofactor evidence="2">
        <name>L-ascorbate</name>
        <dbReference type="ChEBI" id="CHEBI:38290"/>
    </cofactor>
</comment>
<dbReference type="AlphaFoldDB" id="A0A8J9W5T9"/>
<dbReference type="Proteomes" id="UP000838412">
    <property type="component" value="Chromosome 11"/>
</dbReference>
<sequence>MQTTKKRTLAKMAARQESSTLAGLFCVVFLLLCRVSSGSSSQEERKFVTFTVATDETDGFKRFMRSADRYNIQVQVLGMHQEWLGGDVQNTIGGGQKVLLLKEALKKYKDEKDLVIMFSDSYDVIITADKKEILRKFDDFNARVVFGAEGFCWPDRTLADLYPEVRLGKPYLNSGGFIGYASELYQIVSHTSIQNQHDDQLYYTRIFLNPELREKFKMKLDHTSEIFQNMNGAGADLTLKFEDDKTRLRNRVYNTEPCIIHGNGPQKLVLNAIGNYVADSWSFEGCHSCKENTFSLKTYKRDDYPVVVIGLFIEQPTPFVPEFLNKIYNLDYPKNKIVLFIHNHEEHHASEVEEFVKNYGGHYKAVREVGPGMNMNQWYARKQGLSECIGVKCDYYLSVDADVQIANPKTLQILIQQNRSVIAPMATKYGKLWSNFWGAIGDDGFYARSDDYIDIVQGTKKGVWNVPYINNVYLIHGSLLQQPKTMPSFIVGQLDADMAFCASLREKGIFMYVTNMETFGRLTTTTSYSTEHLHPDMWQMYDNRPDWEEKYIHPDFYKMLDPKTEVEMPCPDVYWFPIVTETFCKHLVEEMENYGEWSGGKNEDPRLTTGYENVPTVDIHMNQIGYENEWLYFLRVYVTRLQAKVYPGYLSRAQAIMNFVVRYHPQEQPFLRPHHDSSTFTINLALNKAGVDFEGGGCRFLRYNCSVTNTKMGWLLMHPGRLTHYHEGLPTTNGTRYILISFVDP</sequence>
<dbReference type="GO" id="GO:0005789">
    <property type="term" value="C:endoplasmic reticulum membrane"/>
    <property type="evidence" value="ECO:0007669"/>
    <property type="project" value="UniProtKB-SubCell"/>
</dbReference>
<evidence type="ECO:0000256" key="10">
    <source>
        <dbReference type="ARBA" id="ARBA00022964"/>
    </source>
</evidence>
<evidence type="ECO:0000256" key="8">
    <source>
        <dbReference type="ARBA" id="ARBA00022824"/>
    </source>
</evidence>
<keyword evidence="18" id="KW-1185">Reference proteome</keyword>
<comment type="cofactor">
    <cofactor evidence="1">
        <name>Fe(2+)</name>
        <dbReference type="ChEBI" id="CHEBI:29033"/>
    </cofactor>
</comment>
<dbReference type="Pfam" id="PF03171">
    <property type="entry name" value="2OG-FeII_Oxy"/>
    <property type="match status" value="1"/>
</dbReference>
<dbReference type="GO" id="GO:0008475">
    <property type="term" value="F:procollagen-lysine 5-dioxygenase activity"/>
    <property type="evidence" value="ECO:0007669"/>
    <property type="project" value="UniProtKB-EC"/>
</dbReference>
<evidence type="ECO:0000256" key="12">
    <source>
        <dbReference type="ARBA" id="ARBA00023004"/>
    </source>
</evidence>
<dbReference type="GO" id="GO:0005791">
    <property type="term" value="C:rough endoplasmic reticulum"/>
    <property type="evidence" value="ECO:0007669"/>
    <property type="project" value="UniProtKB-SubCell"/>
</dbReference>
<evidence type="ECO:0000256" key="9">
    <source>
        <dbReference type="ARBA" id="ARBA00022896"/>
    </source>
</evidence>
<dbReference type="SMART" id="SM00702">
    <property type="entry name" value="P4Hc"/>
    <property type="match status" value="1"/>
</dbReference>
<evidence type="ECO:0000256" key="15">
    <source>
        <dbReference type="ARBA" id="ARBA00047930"/>
    </source>
</evidence>
<dbReference type="Gene3D" id="2.60.120.620">
    <property type="entry name" value="q2cbj1_9rhob like domain"/>
    <property type="match status" value="1"/>
</dbReference>